<evidence type="ECO:0000256" key="4">
    <source>
        <dbReference type="ARBA" id="ARBA00022801"/>
    </source>
</evidence>
<feature type="domain" description="Glycoside hydrolase family 3 N-terminal" evidence="6">
    <location>
        <begin position="21"/>
        <end position="294"/>
    </location>
</feature>
<dbReference type="EC" id="3.2.1.52" evidence="3"/>
<comment type="catalytic activity">
    <reaction evidence="1">
        <text>Hydrolysis of terminal non-reducing N-acetyl-D-hexosamine residues in N-acetyl-beta-D-hexosaminides.</text>
        <dbReference type="EC" id="3.2.1.52"/>
    </reaction>
</comment>
<dbReference type="PANTHER" id="PTHR30480:SF13">
    <property type="entry name" value="BETA-HEXOSAMINIDASE"/>
    <property type="match status" value="1"/>
</dbReference>
<dbReference type="InterPro" id="IPR036881">
    <property type="entry name" value="Glyco_hydro_3_C_sf"/>
</dbReference>
<dbReference type="GO" id="GO:0009254">
    <property type="term" value="P:peptidoglycan turnover"/>
    <property type="evidence" value="ECO:0007669"/>
    <property type="project" value="TreeGrafter"/>
</dbReference>
<accession>A0A650F4C2</accession>
<dbReference type="GO" id="GO:0005975">
    <property type="term" value="P:carbohydrate metabolic process"/>
    <property type="evidence" value="ECO:0007669"/>
    <property type="project" value="InterPro"/>
</dbReference>
<evidence type="ECO:0000259" key="6">
    <source>
        <dbReference type="Pfam" id="PF00933"/>
    </source>
</evidence>
<dbReference type="InterPro" id="IPR050226">
    <property type="entry name" value="NagZ_Beta-hexosaminidase"/>
</dbReference>
<sequence>MNIERLVHPGFWFDKTPMQDAIKLAQMGVGGFCLYGGTKEQAAAFTQAVQAVSPLSKILISADYEDGLGRWLADAELLPSNMALGAANDEKLAFEKGFITARQAKSLGVDWVFAPVLDLADNPQNPIVNTRSFGKNPATVIRLASALMDGLKQGGALNSLKHFPGHGDTATDSHLALPVVQKNTTELEQNELTPFRALLQKADSVMIGHLLVPALDPQKPASLSKNIISGLLRRQLGYRGCVVTDALLMKAIGDEKQAALDALAAGADILLVPEKPFELIEFLQAQKLPQEWLKRSQNAQNELCRRADLIPAVTPQEAFLETDFSAKTAKKALAQTGEIFMLSSGDTVSVLEAGNDDKLSARPFLEELKKYGVHTEKYTGGKVQKLIILCFRQYQAFKGKIDLENIEAQHLRQAASHAEQTVFVSFASPWAAQTVPSVKGALFAFSPATAFQQAAADAFCGKLTPLGKIPVQL</sequence>
<dbReference type="GO" id="GO:0004563">
    <property type="term" value="F:beta-N-acetylhexosaminidase activity"/>
    <property type="evidence" value="ECO:0007669"/>
    <property type="project" value="UniProtKB-EC"/>
</dbReference>
<dbReference type="Pfam" id="PF00933">
    <property type="entry name" value="Glyco_hydro_3"/>
    <property type="match status" value="1"/>
</dbReference>
<reference evidence="7" key="1">
    <citation type="journal article" date="2020" name="J. ISSAAS">
        <title>Lactobacilli and other gastrointestinal microbiota of Peromyscus leucopus, reservoir host for agents of Lyme disease and other zoonoses in North America.</title>
        <authorList>
            <person name="Milovic A."/>
            <person name="Bassam K."/>
            <person name="Shao H."/>
            <person name="Chatzistamou I."/>
            <person name="Tufts D.M."/>
            <person name="Diuk-Wasser M."/>
            <person name="Barbour A.G."/>
        </authorList>
    </citation>
    <scope>NUCLEOTIDE SEQUENCE</scope>
    <source>
        <strain evidence="7">LL30</strain>
    </source>
</reference>
<gene>
    <name evidence="7" type="ORF">Elusimicrob2101_1680</name>
</gene>
<keyword evidence="4" id="KW-0378">Hydrolase</keyword>
<dbReference type="InterPro" id="IPR036962">
    <property type="entry name" value="Glyco_hydro_3_N_sf"/>
</dbReference>
<evidence type="ECO:0000256" key="5">
    <source>
        <dbReference type="ARBA" id="ARBA00023295"/>
    </source>
</evidence>
<dbReference type="InterPro" id="IPR001764">
    <property type="entry name" value="Glyco_hydro_3_N"/>
</dbReference>
<proteinExistence type="inferred from homology"/>
<organism evidence="7">
    <name type="scientific">uncultured Elusimicrobia bacterium</name>
    <dbReference type="NCBI Taxonomy" id="699876"/>
    <lineage>
        <taxon>Bacteria</taxon>
        <taxon>Pseudomonadati</taxon>
        <taxon>Elusimicrobiota</taxon>
        <taxon>Elusimicrobia</taxon>
        <taxon>environmental samples</taxon>
    </lineage>
</organism>
<dbReference type="AlphaFoldDB" id="A0A650F4C2"/>
<dbReference type="EMBL" id="MN577572">
    <property type="protein sequence ID" value="QGT50905.1"/>
    <property type="molecule type" value="Genomic_DNA"/>
</dbReference>
<evidence type="ECO:0000256" key="3">
    <source>
        <dbReference type="ARBA" id="ARBA00012663"/>
    </source>
</evidence>
<evidence type="ECO:0000256" key="1">
    <source>
        <dbReference type="ARBA" id="ARBA00001231"/>
    </source>
</evidence>
<dbReference type="InterPro" id="IPR017853">
    <property type="entry name" value="GH"/>
</dbReference>
<dbReference type="SUPFAM" id="SSF51445">
    <property type="entry name" value="(Trans)glycosidases"/>
    <property type="match status" value="1"/>
</dbReference>
<evidence type="ECO:0000256" key="2">
    <source>
        <dbReference type="ARBA" id="ARBA00005336"/>
    </source>
</evidence>
<comment type="similarity">
    <text evidence="2">Belongs to the glycosyl hydrolase 3 family.</text>
</comment>
<keyword evidence="5" id="KW-0326">Glycosidase</keyword>
<evidence type="ECO:0000313" key="7">
    <source>
        <dbReference type="EMBL" id="QGT50905.1"/>
    </source>
</evidence>
<protein>
    <recommendedName>
        <fullName evidence="3">beta-N-acetylhexosaminidase</fullName>
        <ecNumber evidence="3">3.2.1.52</ecNumber>
    </recommendedName>
</protein>
<dbReference type="Gene3D" id="3.20.20.300">
    <property type="entry name" value="Glycoside hydrolase, family 3, N-terminal domain"/>
    <property type="match status" value="1"/>
</dbReference>
<dbReference type="PANTHER" id="PTHR30480">
    <property type="entry name" value="BETA-HEXOSAMINIDASE-RELATED"/>
    <property type="match status" value="1"/>
</dbReference>
<dbReference type="Gene3D" id="3.40.50.1700">
    <property type="entry name" value="Glycoside hydrolase family 3 C-terminal domain"/>
    <property type="match status" value="1"/>
</dbReference>
<name>A0A650F4C2_9BACT</name>